<keyword evidence="3 6" id="KW-0808">Transferase</keyword>
<dbReference type="CDD" id="cd00685">
    <property type="entry name" value="Trans_IPPS_HT"/>
    <property type="match status" value="1"/>
</dbReference>
<keyword evidence="8" id="KW-1185">Reference proteome</keyword>
<dbReference type="Pfam" id="PF00348">
    <property type="entry name" value="polyprenyl_synt"/>
    <property type="match status" value="1"/>
</dbReference>
<evidence type="ECO:0000313" key="8">
    <source>
        <dbReference type="Proteomes" id="UP001553843"/>
    </source>
</evidence>
<dbReference type="SFLD" id="SFLDS00005">
    <property type="entry name" value="Isoprenoid_Synthase_Type_I"/>
    <property type="match status" value="1"/>
</dbReference>
<accession>A0ABV3M8X2</accession>
<comment type="caution">
    <text evidence="7">The sequence shown here is derived from an EMBL/GenBank/DDBJ whole genome shotgun (WGS) entry which is preliminary data.</text>
</comment>
<comment type="cofactor">
    <cofactor evidence="1">
        <name>Mg(2+)</name>
        <dbReference type="ChEBI" id="CHEBI:18420"/>
    </cofactor>
</comment>
<dbReference type="Gene3D" id="1.10.600.10">
    <property type="entry name" value="Farnesyl Diphosphate Synthase"/>
    <property type="match status" value="1"/>
</dbReference>
<dbReference type="RefSeq" id="WP_359783654.1">
    <property type="nucleotide sequence ID" value="NZ_JBEYRR010000017.1"/>
</dbReference>
<reference evidence="7 8" key="1">
    <citation type="submission" date="2024-06" db="EMBL/GenBank/DDBJ databases">
        <title>The Natural Products Discovery Center: Release of the First 8490 Sequenced Strains for Exploring Actinobacteria Biosynthetic Diversity.</title>
        <authorList>
            <person name="Kalkreuter E."/>
            <person name="Kautsar S.A."/>
            <person name="Yang D."/>
            <person name="Bader C.D."/>
            <person name="Teijaro C.N."/>
            <person name="Fluegel L."/>
            <person name="Davis C.M."/>
            <person name="Simpson J.R."/>
            <person name="Lauterbach L."/>
            <person name="Steele A.D."/>
            <person name="Gui C."/>
            <person name="Meng S."/>
            <person name="Li G."/>
            <person name="Viehrig K."/>
            <person name="Ye F."/>
            <person name="Su P."/>
            <person name="Kiefer A.F."/>
            <person name="Nichols A."/>
            <person name="Cepeda A.J."/>
            <person name="Yan W."/>
            <person name="Fan B."/>
            <person name="Jiang Y."/>
            <person name="Adhikari A."/>
            <person name="Zheng C.-J."/>
            <person name="Schuster L."/>
            <person name="Cowan T.M."/>
            <person name="Smanski M.J."/>
            <person name="Chevrette M.G."/>
            <person name="De Carvalho L.P.S."/>
            <person name="Shen B."/>
        </authorList>
    </citation>
    <scope>NUCLEOTIDE SEQUENCE [LARGE SCALE GENOMIC DNA]</scope>
    <source>
        <strain evidence="7 8">NPDC047833</strain>
    </source>
</reference>
<dbReference type="EMBL" id="JBEYRS010000030">
    <property type="protein sequence ID" value="MEW2367701.1"/>
    <property type="molecule type" value="Genomic_DNA"/>
</dbReference>
<dbReference type="SFLD" id="SFLDG01017">
    <property type="entry name" value="Polyprenyl_Transferase_Like"/>
    <property type="match status" value="1"/>
</dbReference>
<dbReference type="PANTHER" id="PTHR12001:SF85">
    <property type="entry name" value="SHORT CHAIN ISOPRENYL DIPHOSPHATE SYNTHASE"/>
    <property type="match status" value="1"/>
</dbReference>
<protein>
    <submittedName>
        <fullName evidence="7">Polyprenyl synthetase family protein</fullName>
    </submittedName>
</protein>
<evidence type="ECO:0000256" key="6">
    <source>
        <dbReference type="RuleBase" id="RU004466"/>
    </source>
</evidence>
<comment type="similarity">
    <text evidence="2 6">Belongs to the FPP/GGPP synthase family.</text>
</comment>
<keyword evidence="4" id="KW-0479">Metal-binding</keyword>
<dbReference type="PANTHER" id="PTHR12001">
    <property type="entry name" value="GERANYLGERANYL PYROPHOSPHATE SYNTHASE"/>
    <property type="match status" value="1"/>
</dbReference>
<sequence>MNVPGYEGRLDLGELRRQVDAALEQFLGVKAQQARSDRLPTVPLEVVRDFVFAGGKRVRPLMCVLGWYAACGQGDVSRVITAAASLELFHAFALIHDDLMDHSETRRGRPSVHLSLAAGHRDSDFGESAAILLGDLALAWSLEMYNGAGLEPGQLLAGLSVMDAMRTAVVYGQYMDLDVTPHLTDDVDRALAVICYKTAKYTVEHPLHLGAALAGAGPEVRSVLSAYALPLGEAFQLRDDLLGVFGDPTATGKPALDDLREGKRTVLLALAVRHSDASQLATLRALVGNRYLDEEGAESLREVLAATGARARTEQLIQDQRDAALRALNGAPLAPPALGAMRAVAHALTECAR</sequence>
<dbReference type="SUPFAM" id="SSF48576">
    <property type="entry name" value="Terpenoid synthases"/>
    <property type="match status" value="1"/>
</dbReference>
<dbReference type="PROSITE" id="PS00444">
    <property type="entry name" value="POLYPRENYL_SYNTHASE_2"/>
    <property type="match status" value="1"/>
</dbReference>
<evidence type="ECO:0000256" key="2">
    <source>
        <dbReference type="ARBA" id="ARBA00006706"/>
    </source>
</evidence>
<evidence type="ECO:0000313" key="7">
    <source>
        <dbReference type="EMBL" id="MEW2367701.1"/>
    </source>
</evidence>
<evidence type="ECO:0000256" key="5">
    <source>
        <dbReference type="ARBA" id="ARBA00022842"/>
    </source>
</evidence>
<name>A0ABV3M8X2_9ACTN</name>
<gene>
    <name evidence="7" type="ORF">AB0887_37990</name>
</gene>
<dbReference type="Proteomes" id="UP001553843">
    <property type="component" value="Unassembled WGS sequence"/>
</dbReference>
<dbReference type="InterPro" id="IPR008949">
    <property type="entry name" value="Isoprenoid_synthase_dom_sf"/>
</dbReference>
<keyword evidence="5" id="KW-0460">Magnesium</keyword>
<dbReference type="InterPro" id="IPR000092">
    <property type="entry name" value="Polyprenyl_synt"/>
</dbReference>
<dbReference type="InterPro" id="IPR033749">
    <property type="entry name" value="Polyprenyl_synt_CS"/>
</dbReference>
<organism evidence="7 8">
    <name type="scientific">Streptomyces huasconensis</name>
    <dbReference type="NCBI Taxonomy" id="1854574"/>
    <lineage>
        <taxon>Bacteria</taxon>
        <taxon>Bacillati</taxon>
        <taxon>Actinomycetota</taxon>
        <taxon>Actinomycetes</taxon>
        <taxon>Kitasatosporales</taxon>
        <taxon>Streptomycetaceae</taxon>
        <taxon>Streptomyces</taxon>
    </lineage>
</organism>
<proteinExistence type="inferred from homology"/>
<evidence type="ECO:0000256" key="1">
    <source>
        <dbReference type="ARBA" id="ARBA00001946"/>
    </source>
</evidence>
<evidence type="ECO:0000256" key="3">
    <source>
        <dbReference type="ARBA" id="ARBA00022679"/>
    </source>
</evidence>
<evidence type="ECO:0000256" key="4">
    <source>
        <dbReference type="ARBA" id="ARBA00022723"/>
    </source>
</evidence>
<dbReference type="PROSITE" id="PS00723">
    <property type="entry name" value="POLYPRENYL_SYNTHASE_1"/>
    <property type="match status" value="1"/>
</dbReference>